<dbReference type="AlphaFoldDB" id="A0A1A9UHS8"/>
<organism evidence="2 3">
    <name type="scientific">Glossina austeni</name>
    <name type="common">Savannah tsetse fly</name>
    <dbReference type="NCBI Taxonomy" id="7395"/>
    <lineage>
        <taxon>Eukaryota</taxon>
        <taxon>Metazoa</taxon>
        <taxon>Ecdysozoa</taxon>
        <taxon>Arthropoda</taxon>
        <taxon>Hexapoda</taxon>
        <taxon>Insecta</taxon>
        <taxon>Pterygota</taxon>
        <taxon>Neoptera</taxon>
        <taxon>Endopterygota</taxon>
        <taxon>Diptera</taxon>
        <taxon>Brachycera</taxon>
        <taxon>Muscomorpha</taxon>
        <taxon>Hippoboscoidea</taxon>
        <taxon>Glossinidae</taxon>
        <taxon>Glossina</taxon>
    </lineage>
</organism>
<feature type="chain" id="PRO_5008398521" evidence="1">
    <location>
        <begin position="25"/>
        <end position="194"/>
    </location>
</feature>
<name>A0A1A9UHS8_GLOAU</name>
<dbReference type="Proteomes" id="UP000078200">
    <property type="component" value="Unassembled WGS sequence"/>
</dbReference>
<protein>
    <submittedName>
        <fullName evidence="2">Uncharacterized protein</fullName>
    </submittedName>
</protein>
<reference evidence="2" key="1">
    <citation type="submission" date="2020-05" db="UniProtKB">
        <authorList>
            <consortium name="EnsemblMetazoa"/>
        </authorList>
    </citation>
    <scope>IDENTIFICATION</scope>
    <source>
        <strain evidence="2">TTRI</strain>
    </source>
</reference>
<keyword evidence="1" id="KW-0732">Signal</keyword>
<keyword evidence="3" id="KW-1185">Reference proteome</keyword>
<dbReference type="EnsemblMetazoa" id="GAUT005303-RA">
    <property type="protein sequence ID" value="GAUT005303-PA"/>
    <property type="gene ID" value="GAUT005303"/>
</dbReference>
<evidence type="ECO:0000256" key="1">
    <source>
        <dbReference type="SAM" id="SignalP"/>
    </source>
</evidence>
<evidence type="ECO:0000313" key="3">
    <source>
        <dbReference type="Proteomes" id="UP000078200"/>
    </source>
</evidence>
<dbReference type="VEuPathDB" id="VectorBase:GAUT005303"/>
<feature type="signal peptide" evidence="1">
    <location>
        <begin position="1"/>
        <end position="24"/>
    </location>
</feature>
<evidence type="ECO:0000313" key="2">
    <source>
        <dbReference type="EnsemblMetazoa" id="GAUT005303-PA"/>
    </source>
</evidence>
<proteinExistence type="predicted"/>
<sequence>MKIFDLVFTLRLILLLALSSSSSSSSPPATDILKRLKINLISPPESLVFFVGVELSKVAGVVAVIKGVTAGEAKLISLIESSINSLDCVAPVVPLLNLALTLPSDIQLYSQYINEFPARNHGFLPYECRSIVAFLVIPYDSESFSFGEKPVKSCLQRLTSFKFRKKLMQNLQKPGCLWDKLYCRTRPKGSILTS</sequence>
<accession>A0A1A9UHS8</accession>